<feature type="transmembrane region" description="Helical" evidence="1">
    <location>
        <begin position="124"/>
        <end position="142"/>
    </location>
</feature>
<reference evidence="2 3" key="1">
    <citation type="submission" date="2019-12" db="EMBL/GenBank/DDBJ databases">
        <title>Spirosoma sp. HMF4905 genome sequencing and assembly.</title>
        <authorList>
            <person name="Kang H."/>
            <person name="Cha I."/>
            <person name="Kim H."/>
            <person name="Joh K."/>
        </authorList>
    </citation>
    <scope>NUCLEOTIDE SEQUENCE [LARGE SCALE GENOMIC DNA]</scope>
    <source>
        <strain evidence="2 3">HMF4905</strain>
    </source>
</reference>
<dbReference type="AlphaFoldDB" id="A0A7K1SMZ3"/>
<protein>
    <recommendedName>
        <fullName evidence="4">DUF2306 domain-containing protein</fullName>
    </recommendedName>
</protein>
<name>A0A7K1SMZ3_9BACT</name>
<dbReference type="EMBL" id="WPIN01000021">
    <property type="protein sequence ID" value="MVM35169.1"/>
    <property type="molecule type" value="Genomic_DNA"/>
</dbReference>
<feature type="transmembrane region" description="Helical" evidence="1">
    <location>
        <begin position="6"/>
        <end position="30"/>
    </location>
</feature>
<gene>
    <name evidence="2" type="ORF">GO755_34415</name>
</gene>
<keyword evidence="3" id="KW-1185">Reference proteome</keyword>
<dbReference type="RefSeq" id="WP_157589981.1">
    <property type="nucleotide sequence ID" value="NZ_WPIN01000021.1"/>
</dbReference>
<keyword evidence="1" id="KW-1133">Transmembrane helix</keyword>
<feature type="transmembrane region" description="Helical" evidence="1">
    <location>
        <begin position="42"/>
        <end position="60"/>
    </location>
</feature>
<accession>A0A7K1SMZ3</accession>
<keyword evidence="1" id="KW-0812">Transmembrane</keyword>
<keyword evidence="1" id="KW-0472">Membrane</keyword>
<evidence type="ECO:0000313" key="3">
    <source>
        <dbReference type="Proteomes" id="UP000436006"/>
    </source>
</evidence>
<evidence type="ECO:0000256" key="1">
    <source>
        <dbReference type="SAM" id="Phobius"/>
    </source>
</evidence>
<dbReference type="Proteomes" id="UP000436006">
    <property type="component" value="Unassembled WGS sequence"/>
</dbReference>
<sequence>MQTLHTINIIVHVLLGTIGLLIGLVALFYKNRPRQHIRYGRYFLYLLTVVVGTAFIGILFFRSSSFLVILTLLGGYVGYSGYRAVRLRERPSSTIDVLITSGVLIAGGLYLISMQLTGGNWSPAVVYPTLSALVLVAGYDLLKHFWLHERLKTWWLYEHIYKMLSAYSALLSAFSGTVLSQYKPYSQILPSAICVGAIIYFIWQQARKRYFLTGFTG</sequence>
<evidence type="ECO:0000313" key="2">
    <source>
        <dbReference type="EMBL" id="MVM35169.1"/>
    </source>
</evidence>
<proteinExistence type="predicted"/>
<organism evidence="2 3">
    <name type="scientific">Spirosoma arboris</name>
    <dbReference type="NCBI Taxonomy" id="2682092"/>
    <lineage>
        <taxon>Bacteria</taxon>
        <taxon>Pseudomonadati</taxon>
        <taxon>Bacteroidota</taxon>
        <taxon>Cytophagia</taxon>
        <taxon>Cytophagales</taxon>
        <taxon>Cytophagaceae</taxon>
        <taxon>Spirosoma</taxon>
    </lineage>
</organism>
<evidence type="ECO:0008006" key="4">
    <source>
        <dbReference type="Google" id="ProtNLM"/>
    </source>
</evidence>
<feature type="transmembrane region" description="Helical" evidence="1">
    <location>
        <begin position="163"/>
        <end position="179"/>
    </location>
</feature>
<feature type="transmembrane region" description="Helical" evidence="1">
    <location>
        <begin position="94"/>
        <end position="112"/>
    </location>
</feature>
<feature type="transmembrane region" description="Helical" evidence="1">
    <location>
        <begin position="185"/>
        <end position="203"/>
    </location>
</feature>
<comment type="caution">
    <text evidence="2">The sequence shown here is derived from an EMBL/GenBank/DDBJ whole genome shotgun (WGS) entry which is preliminary data.</text>
</comment>
<feature type="transmembrane region" description="Helical" evidence="1">
    <location>
        <begin position="66"/>
        <end position="82"/>
    </location>
</feature>